<dbReference type="PANTHER" id="PTHR46244">
    <property type="entry name" value="PHOSPHOENOLPYRUVATE-PROTEIN PHOSPHOTRANSFERASE"/>
    <property type="match status" value="1"/>
</dbReference>
<evidence type="ECO:0000256" key="13">
    <source>
        <dbReference type="ARBA" id="ARBA00022723"/>
    </source>
</evidence>
<dbReference type="PRINTS" id="PR01736">
    <property type="entry name" value="PHPHTRNFRASE"/>
</dbReference>
<dbReference type="RefSeq" id="WP_324619858.1">
    <property type="nucleotide sequence ID" value="NZ_JAYKOT010000003.1"/>
</dbReference>
<feature type="domain" description="PEP-utilising enzyme C-terminal" evidence="22">
    <location>
        <begin position="251"/>
        <end position="537"/>
    </location>
</feature>
<dbReference type="PROSITE" id="PS00742">
    <property type="entry name" value="PEP_ENZYMES_2"/>
    <property type="match status" value="1"/>
</dbReference>
<dbReference type="InterPro" id="IPR000121">
    <property type="entry name" value="PEP_util_C"/>
</dbReference>
<sequence>MKTVVRGVLSCEGIGIGKTFIYENRDIKIEKKHIEDSNILNEIKLLKKSIDTYKSYLKSIKKNNKEQNEILDAHLQMIDDPVIIKNAIKYVTDNYSAEYSIKMALDEAIITMNSIDDEYISLRALDYEDIKTRLIHIIQGENFLDFSNINEEVILVSDDISPSVLSSIDTKYIKGIILEKGGAKSHTALIADALNIPLIVRFEKARELIDENHLAIIDANERSIIIDPTDEILEDYKNKIARHNLKITKLKKLIQVNPKTVDGKKIGVLANIGNDLDLKNAIYNGANGVGLFRTEFLYMNMSSFPSEEFQFNTYRRTAKKLGEKPLTIRTLDIGGDKPLSYYKFKKEDNPFLGLRAIRFSLLEKDIFKIQLRAILRASIYGDIKIMLPLISQVEEVYLVKNILKECMNELDKQKISYSPNIEIGIMSETPSSVFLAKDLLKIVDFISIGTNDLNQYTLALDRGNDTIIDFYSDINPSILRCIKILIDESHRFNKQISMCGALAGNLKVTKLLLGLGLDNFSVVPSKILEVKKIIEETDINLIKEKSISVINESTNKELLDKLKEL</sequence>
<keyword evidence="12 17" id="KW-0598">Phosphotransferase system</keyword>
<dbReference type="GO" id="GO:0016301">
    <property type="term" value="F:kinase activity"/>
    <property type="evidence" value="ECO:0007669"/>
    <property type="project" value="UniProtKB-KW"/>
</dbReference>
<evidence type="ECO:0000256" key="5">
    <source>
        <dbReference type="ARBA" id="ARBA00007837"/>
    </source>
</evidence>
<reference evidence="24 25" key="1">
    <citation type="submission" date="2024-01" db="EMBL/GenBank/DDBJ databases">
        <title>Complete genome sequence of Citroniella saccharovorans strain M6.X9, isolated from human fecal sample.</title>
        <authorList>
            <person name="Cheng G."/>
            <person name="Westerholm M."/>
            <person name="Schnurer A."/>
        </authorList>
    </citation>
    <scope>NUCLEOTIDE SEQUENCE [LARGE SCALE GENOMIC DNA]</scope>
    <source>
        <strain evidence="24 25">DSM 29873</strain>
    </source>
</reference>
<feature type="domain" description="PEP-utilising enzyme mobile" evidence="21">
    <location>
        <begin position="150"/>
        <end position="221"/>
    </location>
</feature>
<evidence type="ECO:0000256" key="20">
    <source>
        <dbReference type="PIRSR" id="PIRSR000732-3"/>
    </source>
</evidence>
<feature type="binding site" evidence="20">
    <location>
        <position position="428"/>
    </location>
    <ligand>
        <name>Mg(2+)</name>
        <dbReference type="ChEBI" id="CHEBI:18420"/>
    </ligand>
</feature>
<protein>
    <recommendedName>
        <fullName evidence="7 17">Phosphoenolpyruvate-protein phosphotransferase</fullName>
        <ecNumber evidence="6 17">2.7.3.9</ecNumber>
    </recommendedName>
    <alternativeName>
        <fullName evidence="16 17">Phosphotransferase system, enzyme I</fullName>
    </alternativeName>
</protein>
<keyword evidence="10 17" id="KW-0762">Sugar transport</keyword>
<evidence type="ECO:0000256" key="17">
    <source>
        <dbReference type="PIRNR" id="PIRNR000732"/>
    </source>
</evidence>
<keyword evidence="14 17" id="KW-0418">Kinase</keyword>
<comment type="subcellular location">
    <subcellularLocation>
        <location evidence="4 17">Cytoplasm</location>
    </subcellularLocation>
</comment>
<evidence type="ECO:0000313" key="25">
    <source>
        <dbReference type="Proteomes" id="UP001357733"/>
    </source>
</evidence>
<name>A0AAW9MQ55_9FIRM</name>
<organism evidence="24 25">
    <name type="scientific">Citroniella saccharovorans</name>
    <dbReference type="NCBI Taxonomy" id="2053367"/>
    <lineage>
        <taxon>Bacteria</taxon>
        <taxon>Bacillati</taxon>
        <taxon>Bacillota</taxon>
        <taxon>Tissierellia</taxon>
        <taxon>Tissierellales</taxon>
        <taxon>Peptoniphilaceae</taxon>
        <taxon>Citroniella</taxon>
    </lineage>
</organism>
<feature type="domain" description="Phosphotransferase system enzyme I N-terminal" evidence="23">
    <location>
        <begin position="6"/>
        <end position="121"/>
    </location>
</feature>
<evidence type="ECO:0000313" key="24">
    <source>
        <dbReference type="EMBL" id="MEB3429683.1"/>
    </source>
</evidence>
<dbReference type="InterPro" id="IPR008279">
    <property type="entry name" value="PEP-util_enz_mobile_dom"/>
</dbReference>
<evidence type="ECO:0000256" key="3">
    <source>
        <dbReference type="ARBA" id="ARBA00002728"/>
    </source>
</evidence>
<dbReference type="GO" id="GO:0046872">
    <property type="term" value="F:metal ion binding"/>
    <property type="evidence" value="ECO:0007669"/>
    <property type="project" value="UniProtKB-KW"/>
</dbReference>
<evidence type="ECO:0000256" key="9">
    <source>
        <dbReference type="ARBA" id="ARBA00022490"/>
    </source>
</evidence>
<dbReference type="SUPFAM" id="SSF52009">
    <property type="entry name" value="Phosphohistidine domain"/>
    <property type="match status" value="1"/>
</dbReference>
<dbReference type="Pfam" id="PF02896">
    <property type="entry name" value="PEP-utilizers_C"/>
    <property type="match status" value="1"/>
</dbReference>
<comment type="catalytic activity">
    <reaction evidence="1 17">
        <text>L-histidyl-[protein] + phosphoenolpyruvate = N(pros)-phospho-L-histidyl-[protein] + pyruvate</text>
        <dbReference type="Rhea" id="RHEA:23880"/>
        <dbReference type="Rhea" id="RHEA-COMP:9745"/>
        <dbReference type="Rhea" id="RHEA-COMP:9746"/>
        <dbReference type="ChEBI" id="CHEBI:15361"/>
        <dbReference type="ChEBI" id="CHEBI:29979"/>
        <dbReference type="ChEBI" id="CHEBI:58702"/>
        <dbReference type="ChEBI" id="CHEBI:64837"/>
        <dbReference type="EC" id="2.7.3.9"/>
    </reaction>
</comment>
<dbReference type="GO" id="GO:0009401">
    <property type="term" value="P:phosphoenolpyruvate-dependent sugar phosphotransferase system"/>
    <property type="evidence" value="ECO:0007669"/>
    <property type="project" value="UniProtKB-KW"/>
</dbReference>
<comment type="similarity">
    <text evidence="5 17">Belongs to the PEP-utilizing enzyme family.</text>
</comment>
<comment type="cofactor">
    <cofactor evidence="2 17 20">
        <name>Mg(2+)</name>
        <dbReference type="ChEBI" id="CHEBI:18420"/>
    </cofactor>
</comment>
<dbReference type="InterPro" id="IPR036618">
    <property type="entry name" value="PtsI_HPr-bd_sf"/>
</dbReference>
<dbReference type="Gene3D" id="3.20.20.60">
    <property type="entry name" value="Phosphoenolpyruvate-binding domains"/>
    <property type="match status" value="1"/>
</dbReference>
<evidence type="ECO:0000259" key="22">
    <source>
        <dbReference type="Pfam" id="PF02896"/>
    </source>
</evidence>
<evidence type="ECO:0000259" key="23">
    <source>
        <dbReference type="Pfam" id="PF05524"/>
    </source>
</evidence>
<evidence type="ECO:0000256" key="15">
    <source>
        <dbReference type="ARBA" id="ARBA00022842"/>
    </source>
</evidence>
<proteinExistence type="inferred from homology"/>
<evidence type="ECO:0000256" key="7">
    <source>
        <dbReference type="ARBA" id="ARBA00016544"/>
    </source>
</evidence>
<evidence type="ECO:0000259" key="21">
    <source>
        <dbReference type="Pfam" id="PF00391"/>
    </source>
</evidence>
<feature type="binding site" evidence="20">
    <location>
        <position position="452"/>
    </location>
    <ligand>
        <name>Mg(2+)</name>
        <dbReference type="ChEBI" id="CHEBI:18420"/>
    </ligand>
</feature>
<dbReference type="InterPro" id="IPR006318">
    <property type="entry name" value="PTS_EI-like"/>
</dbReference>
<dbReference type="Gene3D" id="1.10.274.10">
    <property type="entry name" value="PtsI, HPr-binding domain"/>
    <property type="match status" value="1"/>
</dbReference>
<dbReference type="Pfam" id="PF00391">
    <property type="entry name" value="PEP-utilizers"/>
    <property type="match status" value="1"/>
</dbReference>
<dbReference type="InterPro" id="IPR040442">
    <property type="entry name" value="Pyrv_kinase-like_dom_sf"/>
</dbReference>
<keyword evidence="11 17" id="KW-0808">Transferase</keyword>
<keyword evidence="25" id="KW-1185">Reference proteome</keyword>
<dbReference type="SUPFAM" id="SSF51621">
    <property type="entry name" value="Phosphoenolpyruvate/pyruvate domain"/>
    <property type="match status" value="1"/>
</dbReference>
<feature type="binding site" evidence="19">
    <location>
        <position position="293"/>
    </location>
    <ligand>
        <name>phosphoenolpyruvate</name>
        <dbReference type="ChEBI" id="CHEBI:58702"/>
    </ligand>
</feature>
<evidence type="ECO:0000256" key="6">
    <source>
        <dbReference type="ARBA" id="ARBA00012232"/>
    </source>
</evidence>
<dbReference type="InterPro" id="IPR024692">
    <property type="entry name" value="PTS_EI"/>
</dbReference>
<evidence type="ECO:0000256" key="14">
    <source>
        <dbReference type="ARBA" id="ARBA00022777"/>
    </source>
</evidence>
<evidence type="ECO:0000256" key="1">
    <source>
        <dbReference type="ARBA" id="ARBA00000683"/>
    </source>
</evidence>
<feature type="active site" description="Proton donor" evidence="18">
    <location>
        <position position="499"/>
    </location>
</feature>
<dbReference type="Gene3D" id="3.50.30.10">
    <property type="entry name" value="Phosphohistidine domain"/>
    <property type="match status" value="1"/>
</dbReference>
<keyword evidence="15 17" id="KW-0460">Magnesium</keyword>
<evidence type="ECO:0000256" key="11">
    <source>
        <dbReference type="ARBA" id="ARBA00022679"/>
    </source>
</evidence>
<evidence type="ECO:0000256" key="18">
    <source>
        <dbReference type="PIRSR" id="PIRSR000732-1"/>
    </source>
</evidence>
<dbReference type="Proteomes" id="UP001357733">
    <property type="component" value="Unassembled WGS sequence"/>
</dbReference>
<feature type="binding site" evidence="19">
    <location>
        <begin position="451"/>
        <end position="452"/>
    </location>
    <ligand>
        <name>phosphoenolpyruvate</name>
        <dbReference type="ChEBI" id="CHEBI:58702"/>
    </ligand>
</feature>
<dbReference type="NCBIfam" id="TIGR01417">
    <property type="entry name" value="PTS_I_fam"/>
    <property type="match status" value="1"/>
</dbReference>
<dbReference type="InterPro" id="IPR008731">
    <property type="entry name" value="PTS_EIN"/>
</dbReference>
<feature type="binding site" evidence="19">
    <location>
        <position position="329"/>
    </location>
    <ligand>
        <name>phosphoenolpyruvate</name>
        <dbReference type="ChEBI" id="CHEBI:58702"/>
    </ligand>
</feature>
<comment type="function">
    <text evidence="3 17">General (non sugar-specific) component of the phosphoenolpyruvate-dependent sugar phosphotransferase system (sugar PTS). This major carbohydrate active-transport system catalyzes the phosphorylation of incoming sugar substrates concomitantly with their translocation across the cell membrane. Enzyme I transfers the phosphoryl group from phosphoenolpyruvate (PEP) to the phosphoryl carrier protein (HPr).</text>
</comment>
<evidence type="ECO:0000256" key="2">
    <source>
        <dbReference type="ARBA" id="ARBA00001946"/>
    </source>
</evidence>
<dbReference type="SUPFAM" id="SSF47831">
    <property type="entry name" value="Enzyme I of the PEP:sugar phosphotransferase system HPr-binding (sub)domain"/>
    <property type="match status" value="1"/>
</dbReference>
<evidence type="ECO:0000256" key="10">
    <source>
        <dbReference type="ARBA" id="ARBA00022597"/>
    </source>
</evidence>
<dbReference type="AlphaFoldDB" id="A0AAW9MQ55"/>
<feature type="active site" description="Tele-phosphohistidine intermediate" evidence="18">
    <location>
        <position position="186"/>
    </location>
</feature>
<dbReference type="InterPro" id="IPR015813">
    <property type="entry name" value="Pyrv/PenolPyrv_kinase-like_dom"/>
</dbReference>
<evidence type="ECO:0000256" key="19">
    <source>
        <dbReference type="PIRSR" id="PIRSR000732-2"/>
    </source>
</evidence>
<keyword evidence="9 17" id="KW-0963">Cytoplasm</keyword>
<evidence type="ECO:0000256" key="8">
    <source>
        <dbReference type="ARBA" id="ARBA00022448"/>
    </source>
</evidence>
<dbReference type="PIRSF" id="PIRSF000732">
    <property type="entry name" value="PTS_enzyme_I"/>
    <property type="match status" value="1"/>
</dbReference>
<dbReference type="Pfam" id="PF05524">
    <property type="entry name" value="PEP-utilisers_N"/>
    <property type="match status" value="1"/>
</dbReference>
<feature type="binding site" evidence="19">
    <location>
        <position position="462"/>
    </location>
    <ligand>
        <name>phosphoenolpyruvate</name>
        <dbReference type="ChEBI" id="CHEBI:58702"/>
    </ligand>
</feature>
<gene>
    <name evidence="24" type="primary">ptsP</name>
    <name evidence="24" type="ORF">VLK81_06600</name>
</gene>
<evidence type="ECO:0000256" key="12">
    <source>
        <dbReference type="ARBA" id="ARBA00022683"/>
    </source>
</evidence>
<evidence type="ECO:0000256" key="4">
    <source>
        <dbReference type="ARBA" id="ARBA00004496"/>
    </source>
</evidence>
<dbReference type="GO" id="GO:0008965">
    <property type="term" value="F:phosphoenolpyruvate-protein phosphotransferase activity"/>
    <property type="evidence" value="ECO:0007669"/>
    <property type="project" value="UniProtKB-EC"/>
</dbReference>
<comment type="caution">
    <text evidence="24">The sequence shown here is derived from an EMBL/GenBank/DDBJ whole genome shotgun (WGS) entry which is preliminary data.</text>
</comment>
<accession>A0AAW9MQ55</accession>
<dbReference type="InterPro" id="IPR036637">
    <property type="entry name" value="Phosphohistidine_dom_sf"/>
</dbReference>
<dbReference type="InterPro" id="IPR023151">
    <property type="entry name" value="PEP_util_CS"/>
</dbReference>
<dbReference type="GO" id="GO:0005737">
    <property type="term" value="C:cytoplasm"/>
    <property type="evidence" value="ECO:0007669"/>
    <property type="project" value="UniProtKB-SubCell"/>
</dbReference>
<keyword evidence="8 17" id="KW-0813">Transport</keyword>
<dbReference type="PANTHER" id="PTHR46244:SF3">
    <property type="entry name" value="PHOSPHOENOLPYRUVATE-PROTEIN PHOSPHOTRANSFERASE"/>
    <property type="match status" value="1"/>
</dbReference>
<evidence type="ECO:0000256" key="16">
    <source>
        <dbReference type="ARBA" id="ARBA00033235"/>
    </source>
</evidence>
<dbReference type="EMBL" id="JAYKOT010000003">
    <property type="protein sequence ID" value="MEB3429683.1"/>
    <property type="molecule type" value="Genomic_DNA"/>
</dbReference>
<dbReference type="EC" id="2.7.3.9" evidence="6 17"/>
<keyword evidence="13 17" id="KW-0479">Metal-binding</keyword>
<dbReference type="InterPro" id="IPR050499">
    <property type="entry name" value="PEP-utilizing_PTS_enzyme"/>
</dbReference>